<dbReference type="EMBL" id="JBHTNZ010000012">
    <property type="protein sequence ID" value="MFD1461945.1"/>
    <property type="molecule type" value="Genomic_DNA"/>
</dbReference>
<evidence type="ECO:0000313" key="2">
    <source>
        <dbReference type="Proteomes" id="UP001597340"/>
    </source>
</evidence>
<name>A0ABW4DB67_9BACL</name>
<keyword evidence="2" id="KW-1185">Reference proteome</keyword>
<sequence>MYILHNTVFYRDMYMSNDPNQLAGQNFVKAEHFERMKMANANNPVLFFQFAEQEYCHRALAHRYQGIAHAAER</sequence>
<proteinExistence type="predicted"/>
<accession>A0ABW4DB67</accession>
<organism evidence="1 2">
    <name type="scientific">Paenibacillus farraposensis</name>
    <dbReference type="NCBI Taxonomy" id="2807095"/>
    <lineage>
        <taxon>Bacteria</taxon>
        <taxon>Bacillati</taxon>
        <taxon>Bacillota</taxon>
        <taxon>Bacilli</taxon>
        <taxon>Bacillales</taxon>
        <taxon>Paenibacillaceae</taxon>
        <taxon>Paenibacillus</taxon>
    </lineage>
</organism>
<dbReference type="Proteomes" id="UP001597340">
    <property type="component" value="Unassembled WGS sequence"/>
</dbReference>
<evidence type="ECO:0000313" key="1">
    <source>
        <dbReference type="EMBL" id="MFD1461945.1"/>
    </source>
</evidence>
<reference evidence="2" key="1">
    <citation type="journal article" date="2019" name="Int. J. Syst. Evol. Microbiol.">
        <title>The Global Catalogue of Microorganisms (GCM) 10K type strain sequencing project: providing services to taxonomists for standard genome sequencing and annotation.</title>
        <authorList>
            <consortium name="The Broad Institute Genomics Platform"/>
            <consortium name="The Broad Institute Genome Sequencing Center for Infectious Disease"/>
            <person name="Wu L."/>
            <person name="Ma J."/>
        </authorList>
    </citation>
    <scope>NUCLEOTIDE SEQUENCE [LARGE SCALE GENOMIC DNA]</scope>
    <source>
        <strain evidence="2">CCM 9147</strain>
    </source>
</reference>
<gene>
    <name evidence="1" type="ORF">ACFQ5D_11085</name>
</gene>
<protein>
    <submittedName>
        <fullName evidence="1">Uncharacterized protein</fullName>
    </submittedName>
</protein>
<dbReference type="RefSeq" id="WP_229523298.1">
    <property type="nucleotide sequence ID" value="NZ_JAFFQR010000015.1"/>
</dbReference>
<comment type="caution">
    <text evidence="1">The sequence shown here is derived from an EMBL/GenBank/DDBJ whole genome shotgun (WGS) entry which is preliminary data.</text>
</comment>